<dbReference type="AlphaFoldDB" id="A0A1G9MVS3"/>
<dbReference type="Proteomes" id="UP000199475">
    <property type="component" value="Unassembled WGS sequence"/>
</dbReference>
<accession>A0A1G9MVS3</accession>
<dbReference type="OrthoDB" id="8779161at2"/>
<dbReference type="InterPro" id="IPR036249">
    <property type="entry name" value="Thioredoxin-like_sf"/>
</dbReference>
<keyword evidence="2" id="KW-1185">Reference proteome</keyword>
<evidence type="ECO:0000313" key="2">
    <source>
        <dbReference type="Proteomes" id="UP000199475"/>
    </source>
</evidence>
<sequence>MAPARVRLLTRVGCTLCVDAERIVERVCTGRGVGYELVDVDTDEALRAEYTDHVPVLIVDGKVRSYWFVDEAALASWM</sequence>
<evidence type="ECO:0000313" key="1">
    <source>
        <dbReference type="EMBL" id="SDL78386.1"/>
    </source>
</evidence>
<dbReference type="Pfam" id="PF05768">
    <property type="entry name" value="Glrx-like"/>
    <property type="match status" value="1"/>
</dbReference>
<dbReference type="EMBL" id="FNGP01000006">
    <property type="protein sequence ID" value="SDL78386.1"/>
    <property type="molecule type" value="Genomic_DNA"/>
</dbReference>
<organism evidence="1 2">
    <name type="scientific">Tessaracoccus oleiagri</name>
    <dbReference type="NCBI Taxonomy" id="686624"/>
    <lineage>
        <taxon>Bacteria</taxon>
        <taxon>Bacillati</taxon>
        <taxon>Actinomycetota</taxon>
        <taxon>Actinomycetes</taxon>
        <taxon>Propionibacteriales</taxon>
        <taxon>Propionibacteriaceae</taxon>
        <taxon>Tessaracoccus</taxon>
    </lineage>
</organism>
<name>A0A1G9MVS3_9ACTN</name>
<dbReference type="SUPFAM" id="SSF52833">
    <property type="entry name" value="Thioredoxin-like"/>
    <property type="match status" value="1"/>
</dbReference>
<dbReference type="InterPro" id="IPR008554">
    <property type="entry name" value="Glutaredoxin-like"/>
</dbReference>
<dbReference type="RefSeq" id="WP_093253417.1">
    <property type="nucleotide sequence ID" value="NZ_FNGP01000006.1"/>
</dbReference>
<gene>
    <name evidence="1" type="ORF">SAMN04488242_2786</name>
</gene>
<reference evidence="1 2" key="1">
    <citation type="submission" date="2016-10" db="EMBL/GenBank/DDBJ databases">
        <authorList>
            <person name="de Groot N.N."/>
        </authorList>
    </citation>
    <scope>NUCLEOTIDE SEQUENCE [LARGE SCALE GENOMIC DNA]</scope>
    <source>
        <strain evidence="1 2">CGMCC 1.9159</strain>
    </source>
</reference>
<dbReference type="STRING" id="686624.SAMN04488242_2786"/>
<dbReference type="Gene3D" id="3.40.30.10">
    <property type="entry name" value="Glutaredoxin"/>
    <property type="match status" value="1"/>
</dbReference>
<protein>
    <submittedName>
        <fullName evidence="1">Glutaredoxin</fullName>
    </submittedName>
</protein>
<proteinExistence type="predicted"/>